<dbReference type="Pfam" id="PF01370">
    <property type="entry name" value="Epimerase"/>
    <property type="match status" value="1"/>
</dbReference>
<dbReference type="PRINTS" id="PR01713">
    <property type="entry name" value="NUCEPIMERASE"/>
</dbReference>
<organism evidence="3 4">
    <name type="scientific">Candidatus Bilophila faecipullorum</name>
    <dbReference type="NCBI Taxonomy" id="2838482"/>
    <lineage>
        <taxon>Bacteria</taxon>
        <taxon>Pseudomonadati</taxon>
        <taxon>Thermodesulfobacteriota</taxon>
        <taxon>Desulfovibrionia</taxon>
        <taxon>Desulfovibrionales</taxon>
        <taxon>Desulfovibrionaceae</taxon>
        <taxon>Bilophila</taxon>
    </lineage>
</organism>
<evidence type="ECO:0000256" key="1">
    <source>
        <dbReference type="ARBA" id="ARBA00023027"/>
    </source>
</evidence>
<reference evidence="3" key="2">
    <citation type="submission" date="2021-04" db="EMBL/GenBank/DDBJ databases">
        <authorList>
            <person name="Gilroy R."/>
        </authorList>
    </citation>
    <scope>NUCLEOTIDE SEQUENCE</scope>
    <source>
        <strain evidence="3">ChiSxjej5B17-1746</strain>
    </source>
</reference>
<protein>
    <submittedName>
        <fullName evidence="3">NAD-dependent epimerase</fullName>
    </submittedName>
</protein>
<feature type="domain" description="NAD-dependent epimerase/dehydratase" evidence="2">
    <location>
        <begin position="3"/>
        <end position="234"/>
    </location>
</feature>
<proteinExistence type="predicted"/>
<evidence type="ECO:0000259" key="2">
    <source>
        <dbReference type="Pfam" id="PF01370"/>
    </source>
</evidence>
<dbReference type="PANTHER" id="PTHR43574">
    <property type="entry name" value="EPIMERASE-RELATED"/>
    <property type="match status" value="1"/>
</dbReference>
<dbReference type="Proteomes" id="UP000824264">
    <property type="component" value="Unassembled WGS sequence"/>
</dbReference>
<dbReference type="SUPFAM" id="SSF51735">
    <property type="entry name" value="NAD(P)-binding Rossmann-fold domains"/>
    <property type="match status" value="1"/>
</dbReference>
<comment type="caution">
    <text evidence="3">The sequence shown here is derived from an EMBL/GenBank/DDBJ whole genome shotgun (WGS) entry which is preliminary data.</text>
</comment>
<name>A0A9D1R0G3_9BACT</name>
<dbReference type="CDD" id="cd05253">
    <property type="entry name" value="UDP_GE_SDE_e"/>
    <property type="match status" value="1"/>
</dbReference>
<evidence type="ECO:0000313" key="3">
    <source>
        <dbReference type="EMBL" id="HIW78654.1"/>
    </source>
</evidence>
<dbReference type="AlphaFoldDB" id="A0A9D1R0G3"/>
<dbReference type="Gene3D" id="3.40.50.720">
    <property type="entry name" value="NAD(P)-binding Rossmann-like Domain"/>
    <property type="match status" value="1"/>
</dbReference>
<evidence type="ECO:0000313" key="4">
    <source>
        <dbReference type="Proteomes" id="UP000824264"/>
    </source>
</evidence>
<dbReference type="InterPro" id="IPR036291">
    <property type="entry name" value="NAD(P)-bd_dom_sf"/>
</dbReference>
<sequence length="335" mass="37278">MHVLVTGAAGFIGFHLSKRLLAEGHTVVGLDSLNDYYSVQLKKDRLAQLLPLSGFTFEHADLADDAALEAIFARNAFSHVVNLAAQAGVRYSLINPKSYVQSNLVGFGNLLECCRHGKVEHLVFASSSSVYGMNTSMPFSVRDNVDHPVSLYAASKKANELMAHTYSHLYRLPATGLRFFTVYGPWGRPDMALYLFTRAILAGDPINVFNEGRMRRDFTYIDDIVEGVMRVMARIPEPDPHWDSAHPNPSTSTAPWRIYNIGNNNTVELGTFIDTLEAALGKKAVRNLMPMQPGDVEATWADVSDLIEDTGFRPRTSVEYGVGEFVKWYRSYYGA</sequence>
<accession>A0A9D1R0G3</accession>
<keyword evidence="1" id="KW-0520">NAD</keyword>
<reference evidence="3" key="1">
    <citation type="journal article" date="2021" name="PeerJ">
        <title>Extensive microbial diversity within the chicken gut microbiome revealed by metagenomics and culture.</title>
        <authorList>
            <person name="Gilroy R."/>
            <person name="Ravi A."/>
            <person name="Getino M."/>
            <person name="Pursley I."/>
            <person name="Horton D.L."/>
            <person name="Alikhan N.F."/>
            <person name="Baker D."/>
            <person name="Gharbi K."/>
            <person name="Hall N."/>
            <person name="Watson M."/>
            <person name="Adriaenssens E.M."/>
            <person name="Foster-Nyarko E."/>
            <person name="Jarju S."/>
            <person name="Secka A."/>
            <person name="Antonio M."/>
            <person name="Oren A."/>
            <person name="Chaudhuri R.R."/>
            <person name="La Ragione R."/>
            <person name="Hildebrand F."/>
            <person name="Pallen M.J."/>
        </authorList>
    </citation>
    <scope>NUCLEOTIDE SEQUENCE</scope>
    <source>
        <strain evidence="3">ChiSxjej5B17-1746</strain>
    </source>
</reference>
<dbReference type="InterPro" id="IPR001509">
    <property type="entry name" value="Epimerase_deHydtase"/>
</dbReference>
<gene>
    <name evidence="3" type="ORF">H9874_05870</name>
</gene>
<dbReference type="EMBL" id="DXGI01000215">
    <property type="protein sequence ID" value="HIW78654.1"/>
    <property type="molecule type" value="Genomic_DNA"/>
</dbReference>